<evidence type="ECO:0000256" key="1">
    <source>
        <dbReference type="SAM" id="MobiDB-lite"/>
    </source>
</evidence>
<sequence length="824" mass="85725">MKKMLLSLAITAALAGCGGGETLEDVKNDTPPVIPSATVKFDPANGVISVPNDLLMSGTKDGTINIPGELSVNGVSVPRSAYANPSLALGALDGWSSQVPYKVDLTFPANVSLDESSAGAPGAVRIFEVVMGASLTDADCAAVPAGAGCKLLGELTFGVDFITKASGNAVAIIPLKPFKAGSSYINVLTTELKDSLGRSIQPSSTYGLVKQEAPLVTESQLALQGVVNSYENVVTSGGTISKDEIIYSAAMTIQSVGPALGTIKAMLAASLENPALTTPMVQIPEQPMLTVEQVFASQGVTGLSPAFAGVLYQKGSVTLPMYLSQPKGKEIANLADTYWQAMCSSPVAVLNQQAADQALRKAGKEDEIDPTMFDVGPYEPLCQGLSDGKLHDYPKIDITRHLTKYNPIPKAQSPQEVPVQITKPILPVINAVRADLNMPALEMPVGGWPVVIMQHGITSKKEHMLALTASLAIQGFATVAIDHPVHGERGIDVDDDGTDDFNATKGEGSVLAYMNLQSLLVARDNLRQSAADLLALRLGLNFVKDTSLNSSDVMFIGHSLGSVVAPAFVAQANTPLDSQVDGLFKINSVALASGGGGIASFLLESASFGPFVQGSVLLSAGTSESAEFQTYREGPAVSNCGEAAPTNESISCGYGEYYTSLNAAGEATKLANIQGVMSQFSFAAQTVLDSGDPTNYASAIKALGTPVYMNVVVGDGEANGNKPDQVIPPMTVNNPIAGSLPLANLMGLTTVTQSQAPTEVGMSYLVKFTKGHHSSVLDPKPDQDAGSTAEGSAAATAEMQLQIATYLVTRGHALSIKKTEIVTD</sequence>
<dbReference type="AlphaFoldDB" id="A0A7Y0DPS4"/>
<feature type="chain" id="PRO_5030531035" evidence="2">
    <location>
        <begin position="16"/>
        <end position="824"/>
    </location>
</feature>
<dbReference type="Gene3D" id="3.40.50.1820">
    <property type="entry name" value="alpha/beta hydrolase"/>
    <property type="match status" value="1"/>
</dbReference>
<keyword evidence="2" id="KW-0732">Signal</keyword>
<dbReference type="InterPro" id="IPR020009">
    <property type="entry name" value="VolA/Pla-1/cef"/>
</dbReference>
<dbReference type="NCBIfam" id="TIGR03502">
    <property type="entry name" value="lipase_Pla1_cef"/>
    <property type="match status" value="1"/>
</dbReference>
<gene>
    <name evidence="4" type="ORF">HHO47_00680</name>
</gene>
<organism evidence="4 5">
    <name type="scientific">Pseudoalteromonas arctica</name>
    <dbReference type="NCBI Taxonomy" id="394751"/>
    <lineage>
        <taxon>Bacteria</taxon>
        <taxon>Pseudomonadati</taxon>
        <taxon>Pseudomonadota</taxon>
        <taxon>Gammaproteobacteria</taxon>
        <taxon>Alteromonadales</taxon>
        <taxon>Pseudoalteromonadaceae</taxon>
        <taxon>Pseudoalteromonas</taxon>
    </lineage>
</organism>
<protein>
    <submittedName>
        <fullName evidence="4">Lipase</fullName>
    </submittedName>
</protein>
<evidence type="ECO:0000256" key="2">
    <source>
        <dbReference type="SAM" id="SignalP"/>
    </source>
</evidence>
<proteinExistence type="predicted"/>
<dbReference type="RefSeq" id="WP_169017916.1">
    <property type="nucleotide sequence ID" value="NZ_JABBMT010000001.1"/>
</dbReference>
<feature type="domain" description="Bacterial virulence factor lipase N-terminal" evidence="3">
    <location>
        <begin position="48"/>
        <end position="271"/>
    </location>
</feature>
<dbReference type="Pfam" id="PF12262">
    <property type="entry name" value="Lipase_bact_N"/>
    <property type="match status" value="1"/>
</dbReference>
<comment type="caution">
    <text evidence="4">The sequence shown here is derived from an EMBL/GenBank/DDBJ whole genome shotgun (WGS) entry which is preliminary data.</text>
</comment>
<dbReference type="EMBL" id="JABBMT010000001">
    <property type="protein sequence ID" value="NMM39394.1"/>
    <property type="molecule type" value="Genomic_DNA"/>
</dbReference>
<dbReference type="InterPro" id="IPR029058">
    <property type="entry name" value="AB_hydrolase_fold"/>
</dbReference>
<reference evidence="4" key="1">
    <citation type="submission" date="2020-04" db="EMBL/GenBank/DDBJ databases">
        <title>Genome Sequencing for Pseudoaltermonas arctica.</title>
        <authorList>
            <person name="Elkins N.S."/>
        </authorList>
    </citation>
    <scope>NUCLEOTIDE SEQUENCE [LARGE SCALE GENOMIC DNA]</scope>
    <source>
        <strain evidence="4">NEC-BIFX-2020_0012</strain>
    </source>
</reference>
<dbReference type="SUPFAM" id="SSF53474">
    <property type="entry name" value="alpha/beta-Hydrolases"/>
    <property type="match status" value="1"/>
</dbReference>
<evidence type="ECO:0000313" key="5">
    <source>
        <dbReference type="Proteomes" id="UP000570493"/>
    </source>
</evidence>
<name>A0A7Y0DPS4_9GAMM</name>
<evidence type="ECO:0000259" key="3">
    <source>
        <dbReference type="Pfam" id="PF12262"/>
    </source>
</evidence>
<dbReference type="PROSITE" id="PS51257">
    <property type="entry name" value="PROKAR_LIPOPROTEIN"/>
    <property type="match status" value="1"/>
</dbReference>
<dbReference type="Proteomes" id="UP000570493">
    <property type="component" value="Unassembled WGS sequence"/>
</dbReference>
<keyword evidence="5" id="KW-1185">Reference proteome</keyword>
<accession>A0A7Y0DPS4</accession>
<feature type="region of interest" description="Disordered" evidence="1">
    <location>
        <begin position="773"/>
        <end position="793"/>
    </location>
</feature>
<dbReference type="InterPro" id="IPR025920">
    <property type="entry name" value="Lipase_bact_N"/>
</dbReference>
<feature type="signal peptide" evidence="2">
    <location>
        <begin position="1"/>
        <end position="15"/>
    </location>
</feature>
<evidence type="ECO:0000313" key="4">
    <source>
        <dbReference type="EMBL" id="NMM39394.1"/>
    </source>
</evidence>